<evidence type="ECO:0000256" key="1">
    <source>
        <dbReference type="ARBA" id="ARBA00004141"/>
    </source>
</evidence>
<feature type="transmembrane region" description="Helical" evidence="5">
    <location>
        <begin position="140"/>
        <end position="162"/>
    </location>
</feature>
<dbReference type="OrthoDB" id="8075495at2"/>
<evidence type="ECO:0000313" key="6">
    <source>
        <dbReference type="EMBL" id="KPL70010.1"/>
    </source>
</evidence>
<feature type="transmembrane region" description="Helical" evidence="5">
    <location>
        <begin position="230"/>
        <end position="254"/>
    </location>
</feature>
<evidence type="ECO:0000313" key="7">
    <source>
        <dbReference type="Proteomes" id="UP000050417"/>
    </source>
</evidence>
<evidence type="ECO:0000256" key="3">
    <source>
        <dbReference type="ARBA" id="ARBA00022989"/>
    </source>
</evidence>
<dbReference type="RefSeq" id="WP_075064485.1">
    <property type="nucleotide sequence ID" value="NZ_LGCL01000045.1"/>
</dbReference>
<dbReference type="AlphaFoldDB" id="A0A0N8GKL2"/>
<dbReference type="Pfam" id="PF02361">
    <property type="entry name" value="CbiQ"/>
    <property type="match status" value="1"/>
</dbReference>
<proteinExistence type="predicted"/>
<dbReference type="EMBL" id="LGCL01000045">
    <property type="protein sequence ID" value="KPL70010.1"/>
    <property type="molecule type" value="Genomic_DNA"/>
</dbReference>
<organism evidence="6 7">
    <name type="scientific">Ornatilinea apprima</name>
    <dbReference type="NCBI Taxonomy" id="1134406"/>
    <lineage>
        <taxon>Bacteria</taxon>
        <taxon>Bacillati</taxon>
        <taxon>Chloroflexota</taxon>
        <taxon>Anaerolineae</taxon>
        <taxon>Anaerolineales</taxon>
        <taxon>Anaerolineaceae</taxon>
        <taxon>Ornatilinea</taxon>
    </lineage>
</organism>
<evidence type="ECO:0000256" key="5">
    <source>
        <dbReference type="SAM" id="Phobius"/>
    </source>
</evidence>
<comment type="caution">
    <text evidence="6">The sequence shown here is derived from an EMBL/GenBank/DDBJ whole genome shotgun (WGS) entry which is preliminary data.</text>
</comment>
<name>A0A0N8GKL2_9CHLR</name>
<dbReference type="PANTHER" id="PTHR33514:SF13">
    <property type="entry name" value="PROTEIN ABCI12, CHLOROPLASTIC"/>
    <property type="match status" value="1"/>
</dbReference>
<dbReference type="GO" id="GO:0005886">
    <property type="term" value="C:plasma membrane"/>
    <property type="evidence" value="ECO:0007669"/>
    <property type="project" value="TreeGrafter"/>
</dbReference>
<feature type="transmembrane region" description="Helical" evidence="5">
    <location>
        <begin position="66"/>
        <end position="91"/>
    </location>
</feature>
<evidence type="ECO:0000256" key="4">
    <source>
        <dbReference type="ARBA" id="ARBA00023136"/>
    </source>
</evidence>
<keyword evidence="4 5" id="KW-0472">Membrane</keyword>
<keyword evidence="7" id="KW-1185">Reference proteome</keyword>
<evidence type="ECO:0000256" key="2">
    <source>
        <dbReference type="ARBA" id="ARBA00022692"/>
    </source>
</evidence>
<keyword evidence="3 5" id="KW-1133">Transmembrane helix</keyword>
<comment type="subcellular location">
    <subcellularLocation>
        <location evidence="1">Membrane</location>
        <topology evidence="1">Multi-pass membrane protein</topology>
    </subcellularLocation>
</comment>
<accession>A0A0N8GKL2</accession>
<dbReference type="PANTHER" id="PTHR33514">
    <property type="entry name" value="PROTEIN ABCI12, CHLOROPLASTIC"/>
    <property type="match status" value="1"/>
</dbReference>
<gene>
    <name evidence="6" type="ORF">ADN00_18260</name>
</gene>
<dbReference type="STRING" id="1134406.ADN00_18260"/>
<reference evidence="6 7" key="1">
    <citation type="submission" date="2015-07" db="EMBL/GenBank/DDBJ databases">
        <title>Genome sequence of Ornatilinea apprima DSM 23815.</title>
        <authorList>
            <person name="Hemp J."/>
            <person name="Ward L.M."/>
            <person name="Pace L.A."/>
            <person name="Fischer W.W."/>
        </authorList>
    </citation>
    <scope>NUCLEOTIDE SEQUENCE [LARGE SCALE GENOMIC DNA]</scope>
    <source>
        <strain evidence="6 7">P3M-1</strain>
    </source>
</reference>
<feature type="transmembrane region" description="Helical" evidence="5">
    <location>
        <begin position="97"/>
        <end position="119"/>
    </location>
</feature>
<feature type="transmembrane region" description="Helical" evidence="5">
    <location>
        <begin position="20"/>
        <end position="35"/>
    </location>
</feature>
<keyword evidence="2 5" id="KW-0812">Transmembrane</keyword>
<dbReference type="Proteomes" id="UP000050417">
    <property type="component" value="Unassembled WGS sequence"/>
</dbReference>
<protein>
    <submittedName>
        <fullName evidence="6">Cobalt ABC transporter permease</fullName>
    </submittedName>
</protein>
<dbReference type="InterPro" id="IPR003339">
    <property type="entry name" value="ABC/ECF_trnsptr_transmembrane"/>
</dbReference>
<sequence>MDQEIYLDRKTFFHKLDPRTKIVILLVAFVLILYFENPLWVLPLTLLILLHGYFSESLVNLKRIRLIMIILTISSMILWSFFSNGVTPFVWVIELEAFQFAMARTMVMLSLITEGMIFLSTTRTEEFVLGMIRFGLPYRVGFAISTAFRMVPTIVSNVFIIAQAQRSRGLDLDSGNLLQRIRKYIPLLIPVFVSTIRNTNVFGMALEAKGFGAQNDRTNYYSSEFGKGDYIVMLVMGVLFAVTTYLKIMGFGGIPGLTKF</sequence>
<dbReference type="CDD" id="cd16914">
    <property type="entry name" value="EcfT"/>
    <property type="match status" value="1"/>
</dbReference>